<reference evidence="2" key="1">
    <citation type="journal article" date="2023" name="Mol. Phylogenet. Evol.">
        <title>Genome-scale phylogeny and comparative genomics of the fungal order Sordariales.</title>
        <authorList>
            <person name="Hensen N."/>
            <person name="Bonometti L."/>
            <person name="Westerberg I."/>
            <person name="Brannstrom I.O."/>
            <person name="Guillou S."/>
            <person name="Cros-Aarteil S."/>
            <person name="Calhoun S."/>
            <person name="Haridas S."/>
            <person name="Kuo A."/>
            <person name="Mondo S."/>
            <person name="Pangilinan J."/>
            <person name="Riley R."/>
            <person name="LaButti K."/>
            <person name="Andreopoulos B."/>
            <person name="Lipzen A."/>
            <person name="Chen C."/>
            <person name="Yan M."/>
            <person name="Daum C."/>
            <person name="Ng V."/>
            <person name="Clum A."/>
            <person name="Steindorff A."/>
            <person name="Ohm R.A."/>
            <person name="Martin F."/>
            <person name="Silar P."/>
            <person name="Natvig D.O."/>
            <person name="Lalanne C."/>
            <person name="Gautier V."/>
            <person name="Ament-Velasquez S.L."/>
            <person name="Kruys A."/>
            <person name="Hutchinson M.I."/>
            <person name="Powell A.J."/>
            <person name="Barry K."/>
            <person name="Miller A.N."/>
            <person name="Grigoriev I.V."/>
            <person name="Debuchy R."/>
            <person name="Gladieux P."/>
            <person name="Hiltunen Thoren M."/>
            <person name="Johannesson H."/>
        </authorList>
    </citation>
    <scope>NUCLEOTIDE SEQUENCE</scope>
    <source>
        <strain evidence="2">FGSC 1904</strain>
    </source>
</reference>
<evidence type="ECO:0000313" key="2">
    <source>
        <dbReference type="EMBL" id="KAK3399914.1"/>
    </source>
</evidence>
<keyword evidence="1" id="KW-0812">Transmembrane</keyword>
<organism evidence="2 3">
    <name type="scientific">Sordaria brevicollis</name>
    <dbReference type="NCBI Taxonomy" id="83679"/>
    <lineage>
        <taxon>Eukaryota</taxon>
        <taxon>Fungi</taxon>
        <taxon>Dikarya</taxon>
        <taxon>Ascomycota</taxon>
        <taxon>Pezizomycotina</taxon>
        <taxon>Sordariomycetes</taxon>
        <taxon>Sordariomycetidae</taxon>
        <taxon>Sordariales</taxon>
        <taxon>Sordariaceae</taxon>
        <taxon>Sordaria</taxon>
    </lineage>
</organism>
<dbReference type="Proteomes" id="UP001281003">
    <property type="component" value="Unassembled WGS sequence"/>
</dbReference>
<protein>
    <submittedName>
        <fullName evidence="2">Uncharacterized protein</fullName>
    </submittedName>
</protein>
<evidence type="ECO:0000256" key="1">
    <source>
        <dbReference type="SAM" id="Phobius"/>
    </source>
</evidence>
<feature type="transmembrane region" description="Helical" evidence="1">
    <location>
        <begin position="16"/>
        <end position="37"/>
    </location>
</feature>
<evidence type="ECO:0000313" key="3">
    <source>
        <dbReference type="Proteomes" id="UP001281003"/>
    </source>
</evidence>
<keyword evidence="1" id="KW-1133">Transmembrane helix</keyword>
<proteinExistence type="predicted"/>
<keyword evidence="3" id="KW-1185">Reference proteome</keyword>
<comment type="caution">
    <text evidence="2">The sequence shown here is derived from an EMBL/GenBank/DDBJ whole genome shotgun (WGS) entry which is preliminary data.</text>
</comment>
<reference evidence="2" key="2">
    <citation type="submission" date="2023-07" db="EMBL/GenBank/DDBJ databases">
        <authorList>
            <consortium name="Lawrence Berkeley National Laboratory"/>
            <person name="Haridas S."/>
            <person name="Hensen N."/>
            <person name="Bonometti L."/>
            <person name="Westerberg I."/>
            <person name="Brannstrom I.O."/>
            <person name="Guillou S."/>
            <person name="Cros-Aarteil S."/>
            <person name="Calhoun S."/>
            <person name="Kuo A."/>
            <person name="Mondo S."/>
            <person name="Pangilinan J."/>
            <person name="Riley R."/>
            <person name="LaButti K."/>
            <person name="Andreopoulos B."/>
            <person name="Lipzen A."/>
            <person name="Chen C."/>
            <person name="Yanf M."/>
            <person name="Daum C."/>
            <person name="Ng V."/>
            <person name="Clum A."/>
            <person name="Steindorff A."/>
            <person name="Ohm R."/>
            <person name="Martin F."/>
            <person name="Silar P."/>
            <person name="Natvig D."/>
            <person name="Lalanne C."/>
            <person name="Gautier V."/>
            <person name="Ament-velasquez S.L."/>
            <person name="Kruys A."/>
            <person name="Hutchinson M.I."/>
            <person name="Powell A.J."/>
            <person name="Barry K."/>
            <person name="Miller A.N."/>
            <person name="Grigoriev I.V."/>
            <person name="Debuchy R."/>
            <person name="Gladieux P."/>
            <person name="Thoren M.H."/>
            <person name="Johannesson H."/>
        </authorList>
    </citation>
    <scope>NUCLEOTIDE SEQUENCE</scope>
    <source>
        <strain evidence="2">FGSC 1904</strain>
    </source>
</reference>
<dbReference type="EMBL" id="JAUTDP010000004">
    <property type="protein sequence ID" value="KAK3399914.1"/>
    <property type="molecule type" value="Genomic_DNA"/>
</dbReference>
<dbReference type="AlphaFoldDB" id="A0AAE0PHG0"/>
<sequence>MPDNDGDSPLSTASNILSLLTFTLGFITLVVTFLSIAHSADREVKDLNAKLTARATHISQIEDHFQKLYKEAHSDLEGSEIKKGLWATIESIKGHLEQAQAELEKNGSKHYLWWYNRPDIMGTVDAIETQFQHLNTLQLTFLLITTRSQQDDIASVEARIIEVKREIRNHSAS</sequence>
<accession>A0AAE0PHG0</accession>
<name>A0AAE0PHG0_SORBR</name>
<keyword evidence="1" id="KW-0472">Membrane</keyword>
<gene>
    <name evidence="2" type="ORF">B0T20DRAFT_172711</name>
</gene>